<keyword evidence="2" id="KW-1185">Reference proteome</keyword>
<reference evidence="2" key="2">
    <citation type="submission" date="2014-09" db="EMBL/GenBank/DDBJ databases">
        <authorList>
            <person name="Martin A.A."/>
        </authorList>
    </citation>
    <scope>NUCLEOTIDE SEQUENCE</scope>
    <source>
        <strain evidence="2">ED321</strain>
    </source>
</reference>
<evidence type="ECO:0000313" key="4">
    <source>
        <dbReference type="WormBase" id="SRAE_2000429200"/>
    </source>
</evidence>
<dbReference type="Proteomes" id="UP000035682">
    <property type="component" value="Unplaced"/>
</dbReference>
<dbReference type="EMBL" id="LN609529">
    <property type="protein sequence ID" value="CEF69645.1"/>
    <property type="molecule type" value="Genomic_DNA"/>
</dbReference>
<protein>
    <submittedName>
        <fullName evidence="1 3">Uncharacterized protein</fullName>
    </submittedName>
</protein>
<proteinExistence type="predicted"/>
<organism evidence="1">
    <name type="scientific">Strongyloides ratti</name>
    <name type="common">Parasitic roundworm</name>
    <dbReference type="NCBI Taxonomy" id="34506"/>
    <lineage>
        <taxon>Eukaryota</taxon>
        <taxon>Metazoa</taxon>
        <taxon>Ecdysozoa</taxon>
        <taxon>Nematoda</taxon>
        <taxon>Chromadorea</taxon>
        <taxon>Rhabditida</taxon>
        <taxon>Tylenchina</taxon>
        <taxon>Panagrolaimomorpha</taxon>
        <taxon>Strongyloidoidea</taxon>
        <taxon>Strongyloididae</taxon>
        <taxon>Strongyloides</taxon>
    </lineage>
</organism>
<evidence type="ECO:0000313" key="2">
    <source>
        <dbReference type="Proteomes" id="UP000035682"/>
    </source>
</evidence>
<dbReference type="GeneID" id="36382015"/>
<name>A0A090MZW5_STRRB</name>
<sequence>MLQSIRNFLNFVYGLIFGETNNKKKKKYVYDREYKEYQRAFASGEYIEDEYGNEYSDGGNDYYPTYYIADEYESSPTSLSKKTQLRKRRIRRKKILRKPPFIKTEDS</sequence>
<dbReference type="AlphaFoldDB" id="A0A090MZW5"/>
<dbReference type="WormBase" id="SRAE_2000429200">
    <property type="protein sequence ID" value="SRP07721"/>
    <property type="gene ID" value="WBGene00264522"/>
</dbReference>
<evidence type="ECO:0000313" key="3">
    <source>
        <dbReference type="WBParaSite" id="SRAE_2000429200.1"/>
    </source>
</evidence>
<accession>A0A090MZW5</accession>
<gene>
    <name evidence="1 3 4" type="ORF">SRAE_2000429200</name>
</gene>
<dbReference type="CTD" id="36382015"/>
<reference evidence="1" key="1">
    <citation type="submission" date="2014-09" db="EMBL/GenBank/DDBJ databases">
        <authorList>
            <person name="Aslett A.Martin."/>
        </authorList>
    </citation>
    <scope>NUCLEOTIDE SEQUENCE</scope>
    <source>
        <strain evidence="1">ED321 Heterogonic</strain>
    </source>
</reference>
<evidence type="ECO:0000313" key="1">
    <source>
        <dbReference type="EMBL" id="CEF69645.1"/>
    </source>
</evidence>
<reference evidence="3" key="3">
    <citation type="submission" date="2020-12" db="UniProtKB">
        <authorList>
            <consortium name="WormBaseParasite"/>
        </authorList>
    </citation>
    <scope>IDENTIFICATION</scope>
</reference>
<dbReference type="WBParaSite" id="SRAE_2000429200.1">
    <property type="protein sequence ID" value="SRAE_2000429200.1"/>
    <property type="gene ID" value="WBGene00264522"/>
</dbReference>
<dbReference type="RefSeq" id="XP_024508844.1">
    <property type="nucleotide sequence ID" value="XM_024643145.1"/>
</dbReference>